<keyword evidence="1" id="KW-0540">Nuclease</keyword>
<dbReference type="SMART" id="SM00279">
    <property type="entry name" value="HhH2"/>
    <property type="match status" value="1"/>
</dbReference>
<dbReference type="InterPro" id="IPR020046">
    <property type="entry name" value="5-3_exonucl_a-hlix_arch_N"/>
</dbReference>
<evidence type="ECO:0000256" key="1">
    <source>
        <dbReference type="ARBA" id="ARBA00022722"/>
    </source>
</evidence>
<keyword evidence="2" id="KW-0378">Hydrolase</keyword>
<evidence type="ECO:0000256" key="3">
    <source>
        <dbReference type="ARBA" id="ARBA00023125"/>
    </source>
</evidence>
<dbReference type="EMBL" id="VHHP01000004">
    <property type="protein sequence ID" value="TPR53889.1"/>
    <property type="molecule type" value="Genomic_DNA"/>
</dbReference>
<dbReference type="Gene3D" id="3.40.50.1010">
    <property type="entry name" value="5'-nuclease"/>
    <property type="match status" value="1"/>
</dbReference>
<dbReference type="Pfam" id="PF01367">
    <property type="entry name" value="5_3_exonuc"/>
    <property type="match status" value="1"/>
</dbReference>
<evidence type="ECO:0000313" key="8">
    <source>
        <dbReference type="Proteomes" id="UP000316851"/>
    </source>
</evidence>
<evidence type="ECO:0000259" key="6">
    <source>
        <dbReference type="SMART" id="SM00475"/>
    </source>
</evidence>
<keyword evidence="7" id="KW-0269">Exonuclease</keyword>
<dbReference type="PANTHER" id="PTHR42646:SF2">
    <property type="entry name" value="5'-3' EXONUCLEASE FAMILY PROTEIN"/>
    <property type="match status" value="1"/>
</dbReference>
<accession>A0ABY2YZU1</accession>
<keyword evidence="8" id="KW-1185">Reference proteome</keyword>
<protein>
    <recommendedName>
        <fullName evidence="5">5'-3' exonuclease</fullName>
    </recommendedName>
</protein>
<keyword evidence="3" id="KW-0238">DNA-binding</keyword>
<evidence type="ECO:0000256" key="2">
    <source>
        <dbReference type="ARBA" id="ARBA00022801"/>
    </source>
</evidence>
<evidence type="ECO:0000256" key="4">
    <source>
        <dbReference type="ARBA" id="ARBA00049957"/>
    </source>
</evidence>
<dbReference type="InterPro" id="IPR038969">
    <property type="entry name" value="FEN"/>
</dbReference>
<name>A0ABY2YZU1_9BACT</name>
<dbReference type="Pfam" id="PF02739">
    <property type="entry name" value="5_3_exonuc_N"/>
    <property type="match status" value="1"/>
</dbReference>
<sequence length="294" mass="33405">MNQNKKLLVIDGTYLAYRSFYATTYGNPVGLENSNGVSTSAIVAFFNTMFSLIKLCGPDSIYIAFDSRIKTFRHETFTDYKAGRQKAPSEFYTQLNYIQELLSAINIKNQYYNGYEADDIIAKATKTYDGSILIYSADQDLNQLIKPGVGIIKKIKSDYVVINDQNFTEFYDFEPYQVIDYKAMVGDSSDNFKGIAGIGPKSASAMLAEYKTLENIYNNIDKIKPSWAKKLIEHKQDAMRDKYIATLQTEFGLEMPKQDELSLSNIGLSKEAENIINNLELFEIKRKIAKIIEN</sequence>
<dbReference type="GO" id="GO:0004527">
    <property type="term" value="F:exonuclease activity"/>
    <property type="evidence" value="ECO:0007669"/>
    <property type="project" value="UniProtKB-KW"/>
</dbReference>
<feature type="domain" description="5'-3' exonuclease" evidence="6">
    <location>
        <begin position="5"/>
        <end position="262"/>
    </location>
</feature>
<dbReference type="Proteomes" id="UP000316851">
    <property type="component" value="Unassembled WGS sequence"/>
</dbReference>
<dbReference type="SUPFAM" id="SSF47807">
    <property type="entry name" value="5' to 3' exonuclease, C-terminal subdomain"/>
    <property type="match status" value="1"/>
</dbReference>
<comment type="caution">
    <text evidence="7">The sequence shown here is derived from an EMBL/GenBank/DDBJ whole genome shotgun (WGS) entry which is preliminary data.</text>
</comment>
<dbReference type="SUPFAM" id="SSF88723">
    <property type="entry name" value="PIN domain-like"/>
    <property type="match status" value="1"/>
</dbReference>
<proteinExistence type="predicted"/>
<organism evidence="7 8">
    <name type="scientific">Metamycoplasma neophronis</name>
    <dbReference type="NCBI Taxonomy" id="872983"/>
    <lineage>
        <taxon>Bacteria</taxon>
        <taxon>Bacillati</taxon>
        <taxon>Mycoplasmatota</taxon>
        <taxon>Mycoplasmoidales</taxon>
        <taxon>Metamycoplasmataceae</taxon>
        <taxon>Metamycoplasma</taxon>
    </lineage>
</organism>
<gene>
    <name evidence="7" type="ORF">FJR74_01855</name>
</gene>
<dbReference type="InterPro" id="IPR002421">
    <property type="entry name" value="5-3_exonuclease"/>
</dbReference>
<dbReference type="Gene3D" id="1.10.150.20">
    <property type="entry name" value="5' to 3' exonuclease, C-terminal subdomain"/>
    <property type="match status" value="1"/>
</dbReference>
<dbReference type="InterPro" id="IPR029060">
    <property type="entry name" value="PIN-like_dom_sf"/>
</dbReference>
<dbReference type="CDD" id="cd09898">
    <property type="entry name" value="H3TH_53EXO"/>
    <property type="match status" value="1"/>
</dbReference>
<dbReference type="RefSeq" id="WP_140914854.1">
    <property type="nucleotide sequence ID" value="NZ_VHHP01000004.1"/>
</dbReference>
<dbReference type="PANTHER" id="PTHR42646">
    <property type="entry name" value="FLAP ENDONUCLEASE XNI"/>
    <property type="match status" value="1"/>
</dbReference>
<evidence type="ECO:0000256" key="5">
    <source>
        <dbReference type="ARBA" id="ARBA00050026"/>
    </source>
</evidence>
<reference evidence="7" key="1">
    <citation type="submission" date="2019-06" db="EMBL/GenBank/DDBJ databases">
        <title>Mycoplasma neophronis type strain whole genome sequence.</title>
        <authorList>
            <person name="Spergser J."/>
        </authorList>
    </citation>
    <scope>NUCLEOTIDE SEQUENCE [LARGE SCALE GENOMIC DNA]</scope>
    <source>
        <strain evidence="7">DSM 24097</strain>
    </source>
</reference>
<comment type="function">
    <text evidence="4">5'-3' exonuclease acting preferentially on double-stranded DNA.</text>
</comment>
<dbReference type="InterPro" id="IPR008918">
    <property type="entry name" value="HhH2"/>
</dbReference>
<dbReference type="InterPro" id="IPR020045">
    <property type="entry name" value="DNA_polI_H3TH"/>
</dbReference>
<dbReference type="SMART" id="SM00475">
    <property type="entry name" value="53EXOc"/>
    <property type="match status" value="1"/>
</dbReference>
<dbReference type="InterPro" id="IPR036279">
    <property type="entry name" value="5-3_exonuclease_C_sf"/>
</dbReference>
<evidence type="ECO:0000313" key="7">
    <source>
        <dbReference type="EMBL" id="TPR53889.1"/>
    </source>
</evidence>
<dbReference type="CDD" id="cd09859">
    <property type="entry name" value="PIN_53EXO"/>
    <property type="match status" value="1"/>
</dbReference>